<dbReference type="InterPro" id="IPR050909">
    <property type="entry name" value="Bact_Autotransporter_VF"/>
</dbReference>
<dbReference type="SUPFAM" id="SSF51126">
    <property type="entry name" value="Pectin lyase-like"/>
    <property type="match status" value="1"/>
</dbReference>
<dbReference type="EMBL" id="JANUGU010000002">
    <property type="protein sequence ID" value="MCS0657940.1"/>
    <property type="molecule type" value="Genomic_DNA"/>
</dbReference>
<gene>
    <name evidence="4" type="ORF">NX778_07685</name>
</gene>
<dbReference type="InterPro" id="IPR012334">
    <property type="entry name" value="Pectin_lyas_fold"/>
</dbReference>
<evidence type="ECO:0000313" key="4">
    <source>
        <dbReference type="EMBL" id="MCS0657940.1"/>
    </source>
</evidence>
<dbReference type="InterPro" id="IPR008638">
    <property type="entry name" value="FhaB/CdiA-like_TPS"/>
</dbReference>
<dbReference type="InterPro" id="IPR011050">
    <property type="entry name" value="Pectin_lyase_fold/virulence"/>
</dbReference>
<name>A0ABT2CVU9_9BURK</name>
<feature type="region of interest" description="Disordered" evidence="1">
    <location>
        <begin position="1424"/>
        <end position="1480"/>
    </location>
</feature>
<feature type="domain" description="Filamentous haemagglutinin FhaB/tRNA nuclease CdiA-like TPS" evidence="3">
    <location>
        <begin position="22"/>
        <end position="133"/>
    </location>
</feature>
<accession>A0ABT2CVU9</accession>
<keyword evidence="5" id="KW-1185">Reference proteome</keyword>
<dbReference type="PANTHER" id="PTHR12338:SF5">
    <property type="entry name" value="ANTIGEN 43-RELATED"/>
    <property type="match status" value="1"/>
</dbReference>
<comment type="caution">
    <text evidence="4">The sequence shown here is derived from an EMBL/GenBank/DDBJ whole genome shotgun (WGS) entry which is preliminary data.</text>
</comment>
<feature type="signal peptide" evidence="2">
    <location>
        <begin position="1"/>
        <end position="24"/>
    </location>
</feature>
<dbReference type="Proteomes" id="UP001204621">
    <property type="component" value="Unassembled WGS sequence"/>
</dbReference>
<protein>
    <submittedName>
        <fullName evidence="4">Filamentous hemagglutinin N-terminal domain-containing protein</fullName>
    </submittedName>
</protein>
<proteinExistence type="predicted"/>
<dbReference type="PANTHER" id="PTHR12338">
    <property type="entry name" value="AUTOTRANSPORTER"/>
    <property type="match status" value="1"/>
</dbReference>
<evidence type="ECO:0000259" key="3">
    <source>
        <dbReference type="SMART" id="SM00912"/>
    </source>
</evidence>
<dbReference type="Pfam" id="PF05860">
    <property type="entry name" value="TPS"/>
    <property type="match status" value="1"/>
</dbReference>
<dbReference type="SMART" id="SM00912">
    <property type="entry name" value="Haemagg_act"/>
    <property type="match status" value="1"/>
</dbReference>
<evidence type="ECO:0000256" key="2">
    <source>
        <dbReference type="SAM" id="SignalP"/>
    </source>
</evidence>
<feature type="compositionally biased region" description="Polar residues" evidence="1">
    <location>
        <begin position="1457"/>
        <end position="1468"/>
    </location>
</feature>
<evidence type="ECO:0000313" key="5">
    <source>
        <dbReference type="Proteomes" id="UP001204621"/>
    </source>
</evidence>
<keyword evidence="2" id="KW-0732">Signal</keyword>
<dbReference type="NCBIfam" id="TIGR01901">
    <property type="entry name" value="adhes_NPXG"/>
    <property type="match status" value="1"/>
</dbReference>
<feature type="chain" id="PRO_5046585345" evidence="2">
    <location>
        <begin position="25"/>
        <end position="1480"/>
    </location>
</feature>
<reference evidence="4 5" key="1">
    <citation type="submission" date="2022-08" db="EMBL/GenBank/DDBJ databases">
        <title>Reclassification of Massilia species as members of the genera Telluria, Duganella, Pseudoduganella, Mokoshia gen. nov. and Zemynaea gen. nov. using orthogonal and non-orthogonal genome-based approaches.</title>
        <authorList>
            <person name="Bowman J.P."/>
        </authorList>
    </citation>
    <scope>NUCLEOTIDE SEQUENCE [LARGE SCALE GENOMIC DNA]</scope>
    <source>
        <strain evidence="4 5">JCM 31606</strain>
    </source>
</reference>
<dbReference type="RefSeq" id="WP_258811134.1">
    <property type="nucleotide sequence ID" value="NZ_JANUGU010000002.1"/>
</dbReference>
<sequence>MTTTIFKRRLLPLLLAASVGAAVAAPTGQQVVAGQATFNQQGNVFSITNTPGTIINWQSFSIGAGEVTRFIQQSADSAVLNRIVGQDPSRILGALQSNGKVFLINPNGIVFGRDARVDVNGLVASSLNLSNADFLAGKKNFQAGAVAGEVRNEGAITTPNGGQVYLIAPKVGNSGIIRSPQGEVVLAAGHSVQLVDARDPDLNVVVSAPADQSINLGSVVAQGGRIGIYGALVSQRGIINADSAVVGENGKILFKASRAAQLEAGSVTSATGAGKGGTVHVLGESVALNGDAAVDASGAQGGGAVLVGGDWQGANAALANARTTTMSGAASIKADALVSGEGGKVVLWSNDSTAAYGSISAHGAGGGKGGKVETSGHSLAIDGIRVDAGKGGSWLLDPYDIEVSASGTAKVGDVSSPNAGLGTGVTKIAPATLTAGGADILLQAQHDITVTDALNASGNVTASAGHDINVNADVSSSGGSLTLLANNSLNLASGASLKSNRYVDLIADSMSLNGNIGSAGGALPVITFNPASDSRPIAVGGNPNTGVLWLDSGALSRFSAFEINLGSSANTGGISVNGGVSQAASVVLDSAGSIAFNAPVTSSSGSVVATLHGAPGTLLDVNAAINAGQLLQLKGDGLRISAPVAATSVVLAPHSATTPIVLGKLGEGTFALDETMLKRVNASTLTIGGQPGQVGGTQIEGPIDLTSHPFGKLVIDAGAPGVSIDSLFTMPSGVLNLKSGGDIVQSIVGGLNVGQLAFNAGGALHFNGANTIGNVTGSAGYIDINAAGPLAIGSSGLSASQGGLRVITTGPLALGGNVGAASDQVTLVAKGISGSGTVSANMVQLQSTDGIGSASAPVNTVASSLMLFNQQSGAKPVNVSNTGDATLYAAQQTDGTSGANTGALTVHTTGDLTVAAAPVLATSAPNVSAYALNGVRTGAGAIDLAAGGRMTVNGSVSSTSGNIGLAAAGDMTVSGSVTSGSGNLALSSGGKLSVLSGASVTSSSGDINVTAGSTAIANGTVTGAPGKVHLPNTTPTPPPPAPTLDQCIASPSTTGCGSVLDAAKTACSADWNAGHCDQVMPSLAVCTATPTALGCSAVIAHNALLACVANPQGPNCGAVLPTVDSCKANGTQLGCDTVLAQRAKVDACLANPSAAGCGTILPTYDQCQAQSGVYGCGPAIAQHDRVAACVANPSATCFDTILPKYEVCQANPSTFGCAPVTQRHDAIAACIANPSGATCGSVLPALAVCHADASVFGCAPVLAREQFLACVANPSSPSCDSILPALAVCKATPSLEGCSAVIGKTFNFCLGSPNDARCVGILPTLSQCVADKSVSGCQVVLPTLAQCTASPTLQGCAVVLPKLEQCAANPNLEGCSAVLPKPDFCSTHPSDPTCQVFNPAPSGGADSKTTPVTQATQTTVTLVNSSVSQVTSSSSSGGGGGTSSSDNAAADKKSDKQTGPATSENNGAKNEKPATKMYCN</sequence>
<feature type="compositionally biased region" description="Low complexity" evidence="1">
    <location>
        <begin position="1424"/>
        <end position="1435"/>
    </location>
</feature>
<dbReference type="Gene3D" id="2.160.20.10">
    <property type="entry name" value="Single-stranded right-handed beta-helix, Pectin lyase-like"/>
    <property type="match status" value="1"/>
</dbReference>
<organism evidence="4 5">
    <name type="scientific">Massilia terrae</name>
    <dbReference type="NCBI Taxonomy" id="1811224"/>
    <lineage>
        <taxon>Bacteria</taxon>
        <taxon>Pseudomonadati</taxon>
        <taxon>Pseudomonadota</taxon>
        <taxon>Betaproteobacteria</taxon>
        <taxon>Burkholderiales</taxon>
        <taxon>Oxalobacteraceae</taxon>
        <taxon>Telluria group</taxon>
        <taxon>Massilia</taxon>
    </lineage>
</organism>
<evidence type="ECO:0000256" key="1">
    <source>
        <dbReference type="SAM" id="MobiDB-lite"/>
    </source>
</evidence>